<feature type="region of interest" description="Disordered" evidence="1">
    <location>
        <begin position="281"/>
        <end position="320"/>
    </location>
</feature>
<feature type="compositionally biased region" description="Polar residues" evidence="1">
    <location>
        <begin position="180"/>
        <end position="189"/>
    </location>
</feature>
<evidence type="ECO:0000313" key="3">
    <source>
        <dbReference type="Proteomes" id="UP001304895"/>
    </source>
</evidence>
<sequence>MPNGIASIQTTIQTTAVAAIKCHNSASPWSPYPGAPQPNPLFEIIASHWGPVSARKAMQRVARSRSIRHKSSLIPRSLSELLALSCDASWSVRGREGGGTETREEKRAVKPKQLSSEEAVPRTPMPPARTAPPIPKRKTSLRHVLDLSPTTQQQTPDYKADPKGDPTWAKLRQTPGEGPKSTTGTSYGSVASRKSYRPGRIRKASSAFYASSSPTAPVSSPPTTPVRNRKNMGSAGSASSRVGGKGDVGRQGVSRGRGAMGEGALVALTPIVVGARMNGGSPAGGKENMAYSGDIAGRNSSGKKRKEKEKEKGWGWTSWW</sequence>
<feature type="compositionally biased region" description="Basic and acidic residues" evidence="1">
    <location>
        <begin position="93"/>
        <end position="108"/>
    </location>
</feature>
<comment type="caution">
    <text evidence="2">The sequence shown here is derived from an EMBL/GenBank/DDBJ whole genome shotgun (WGS) entry which is preliminary data.</text>
</comment>
<dbReference type="Proteomes" id="UP001304895">
    <property type="component" value="Unassembled WGS sequence"/>
</dbReference>
<feature type="region of interest" description="Disordered" evidence="1">
    <location>
        <begin position="91"/>
        <end position="257"/>
    </location>
</feature>
<reference evidence="2" key="1">
    <citation type="journal article" date="2023" name="Mol. Phylogenet. Evol.">
        <title>Genome-scale phylogeny and comparative genomics of the fungal order Sordariales.</title>
        <authorList>
            <person name="Hensen N."/>
            <person name="Bonometti L."/>
            <person name="Westerberg I."/>
            <person name="Brannstrom I.O."/>
            <person name="Guillou S."/>
            <person name="Cros-Aarteil S."/>
            <person name="Calhoun S."/>
            <person name="Haridas S."/>
            <person name="Kuo A."/>
            <person name="Mondo S."/>
            <person name="Pangilinan J."/>
            <person name="Riley R."/>
            <person name="LaButti K."/>
            <person name="Andreopoulos B."/>
            <person name="Lipzen A."/>
            <person name="Chen C."/>
            <person name="Yan M."/>
            <person name="Daum C."/>
            <person name="Ng V."/>
            <person name="Clum A."/>
            <person name="Steindorff A."/>
            <person name="Ohm R.A."/>
            <person name="Martin F."/>
            <person name="Silar P."/>
            <person name="Natvig D.O."/>
            <person name="Lalanne C."/>
            <person name="Gautier V."/>
            <person name="Ament-Velasquez S.L."/>
            <person name="Kruys A."/>
            <person name="Hutchinson M.I."/>
            <person name="Powell A.J."/>
            <person name="Barry K."/>
            <person name="Miller A.N."/>
            <person name="Grigoriev I.V."/>
            <person name="Debuchy R."/>
            <person name="Gladieux P."/>
            <person name="Hiltunen Thoren M."/>
            <person name="Johannesson H."/>
        </authorList>
    </citation>
    <scope>NUCLEOTIDE SEQUENCE</scope>
    <source>
        <strain evidence="2">CBS 123565</strain>
    </source>
</reference>
<dbReference type="EMBL" id="MU853409">
    <property type="protein sequence ID" value="KAK4134297.1"/>
    <property type="molecule type" value="Genomic_DNA"/>
</dbReference>
<dbReference type="AlphaFoldDB" id="A0AAN6UJS3"/>
<evidence type="ECO:0000313" key="2">
    <source>
        <dbReference type="EMBL" id="KAK4134297.1"/>
    </source>
</evidence>
<feature type="compositionally biased region" description="Basic residues" evidence="1">
    <location>
        <begin position="194"/>
        <end position="203"/>
    </location>
</feature>
<feature type="compositionally biased region" description="Pro residues" evidence="1">
    <location>
        <begin position="123"/>
        <end position="134"/>
    </location>
</feature>
<proteinExistence type="predicted"/>
<feature type="compositionally biased region" description="Low complexity" evidence="1">
    <location>
        <begin position="233"/>
        <end position="242"/>
    </location>
</feature>
<protein>
    <submittedName>
        <fullName evidence="2">Uncharacterized protein</fullName>
    </submittedName>
</protein>
<gene>
    <name evidence="2" type="ORF">BT67DRAFT_314487</name>
</gene>
<accession>A0AAN6UJS3</accession>
<keyword evidence="3" id="KW-1185">Reference proteome</keyword>
<evidence type="ECO:0000256" key="1">
    <source>
        <dbReference type="SAM" id="MobiDB-lite"/>
    </source>
</evidence>
<name>A0AAN6UJS3_9PEZI</name>
<organism evidence="2 3">
    <name type="scientific">Trichocladium antarcticum</name>
    <dbReference type="NCBI Taxonomy" id="1450529"/>
    <lineage>
        <taxon>Eukaryota</taxon>
        <taxon>Fungi</taxon>
        <taxon>Dikarya</taxon>
        <taxon>Ascomycota</taxon>
        <taxon>Pezizomycotina</taxon>
        <taxon>Sordariomycetes</taxon>
        <taxon>Sordariomycetidae</taxon>
        <taxon>Sordariales</taxon>
        <taxon>Chaetomiaceae</taxon>
        <taxon>Trichocladium</taxon>
    </lineage>
</organism>
<reference evidence="2" key="2">
    <citation type="submission" date="2023-05" db="EMBL/GenBank/DDBJ databases">
        <authorList>
            <consortium name="Lawrence Berkeley National Laboratory"/>
            <person name="Steindorff A."/>
            <person name="Hensen N."/>
            <person name="Bonometti L."/>
            <person name="Westerberg I."/>
            <person name="Brannstrom I.O."/>
            <person name="Guillou S."/>
            <person name="Cros-Aarteil S."/>
            <person name="Calhoun S."/>
            <person name="Haridas S."/>
            <person name="Kuo A."/>
            <person name="Mondo S."/>
            <person name="Pangilinan J."/>
            <person name="Riley R."/>
            <person name="Labutti K."/>
            <person name="Andreopoulos B."/>
            <person name="Lipzen A."/>
            <person name="Chen C."/>
            <person name="Yanf M."/>
            <person name="Daum C."/>
            <person name="Ng V."/>
            <person name="Clum A."/>
            <person name="Ohm R."/>
            <person name="Martin F."/>
            <person name="Silar P."/>
            <person name="Natvig D."/>
            <person name="Lalanne C."/>
            <person name="Gautier V."/>
            <person name="Ament-Velasquez S.L."/>
            <person name="Kruys A."/>
            <person name="Hutchinson M.I."/>
            <person name="Powell A.J."/>
            <person name="Barry K."/>
            <person name="Miller A.N."/>
            <person name="Grigoriev I.V."/>
            <person name="Debuchy R."/>
            <person name="Gladieux P."/>
            <person name="Thoren M.H."/>
            <person name="Johannesson H."/>
        </authorList>
    </citation>
    <scope>NUCLEOTIDE SEQUENCE</scope>
    <source>
        <strain evidence="2">CBS 123565</strain>
    </source>
</reference>